<organism evidence="2 3">
    <name type="scientific">Rhodanobacter terrae</name>
    <dbReference type="NCBI Taxonomy" id="418647"/>
    <lineage>
        <taxon>Bacteria</taxon>
        <taxon>Pseudomonadati</taxon>
        <taxon>Pseudomonadota</taxon>
        <taxon>Gammaproteobacteria</taxon>
        <taxon>Lysobacterales</taxon>
        <taxon>Rhodanobacteraceae</taxon>
        <taxon>Rhodanobacter</taxon>
    </lineage>
</organism>
<protein>
    <submittedName>
        <fullName evidence="2">NAD-dependent epimerase/dehydratase family protein</fullName>
    </submittedName>
</protein>
<sequence>MSRIIVIGGSGHIGAYLIPALVEHGHDVVNISRDQSGKYRPHPAWRSVEQVTLDRMAEERSGRFASCVVELRPDIVVDLISFDLPSTQSLVHALRGKVEHFLHCGTIWVYGHNAAIPADEDDPPNPFGEYGINKAAIEAWLLHESRRTGFPATVFRPGHIVGPGWTPIGPYGNVDVEVFSRMARGEEISLPNYGLETLHHVHADDIAQFVMRAVANRSASVGEAFNVVAEKALNLRGYAEAMFRWFGREPKIRFQPFDEWKAGQTREQAEQAWEHIARSSCMSMEKARRRLGYQPRYTSLAAIQEAVLALIAAGDVQVGPITDAHLSLTMLTGSRPLPPAG</sequence>
<dbReference type="PANTHER" id="PTHR43245">
    <property type="entry name" value="BIFUNCTIONAL POLYMYXIN RESISTANCE PROTEIN ARNA"/>
    <property type="match status" value="1"/>
</dbReference>
<dbReference type="InterPro" id="IPR001509">
    <property type="entry name" value="Epimerase_deHydtase"/>
</dbReference>
<dbReference type="Proteomes" id="UP001596111">
    <property type="component" value="Unassembled WGS sequence"/>
</dbReference>
<reference evidence="3" key="1">
    <citation type="journal article" date="2019" name="Int. J. Syst. Evol. Microbiol.">
        <title>The Global Catalogue of Microorganisms (GCM) 10K type strain sequencing project: providing services to taxonomists for standard genome sequencing and annotation.</title>
        <authorList>
            <consortium name="The Broad Institute Genomics Platform"/>
            <consortium name="The Broad Institute Genome Sequencing Center for Infectious Disease"/>
            <person name="Wu L."/>
            <person name="Ma J."/>
        </authorList>
    </citation>
    <scope>NUCLEOTIDE SEQUENCE [LARGE SCALE GENOMIC DNA]</scope>
    <source>
        <strain evidence="3">CGMCC 1.13587</strain>
    </source>
</reference>
<dbReference type="InterPro" id="IPR036291">
    <property type="entry name" value="NAD(P)-bd_dom_sf"/>
</dbReference>
<dbReference type="SUPFAM" id="SSF51735">
    <property type="entry name" value="NAD(P)-binding Rossmann-fold domains"/>
    <property type="match status" value="1"/>
</dbReference>
<gene>
    <name evidence="2" type="ORF">ACFPPB_12730</name>
</gene>
<feature type="domain" description="NAD-dependent epimerase/dehydratase" evidence="1">
    <location>
        <begin position="4"/>
        <end position="227"/>
    </location>
</feature>
<accession>A0ABW0SYE5</accession>
<dbReference type="EMBL" id="JBHSNG010000013">
    <property type="protein sequence ID" value="MFC5581980.1"/>
    <property type="molecule type" value="Genomic_DNA"/>
</dbReference>
<proteinExistence type="predicted"/>
<dbReference type="InterPro" id="IPR050177">
    <property type="entry name" value="Lipid_A_modif_metabolic_enz"/>
</dbReference>
<dbReference type="RefSeq" id="WP_377327627.1">
    <property type="nucleotide sequence ID" value="NZ_JBHSNG010000013.1"/>
</dbReference>
<keyword evidence="3" id="KW-1185">Reference proteome</keyword>
<dbReference type="Pfam" id="PF01370">
    <property type="entry name" value="Epimerase"/>
    <property type="match status" value="1"/>
</dbReference>
<evidence type="ECO:0000313" key="3">
    <source>
        <dbReference type="Proteomes" id="UP001596111"/>
    </source>
</evidence>
<dbReference type="Gene3D" id="3.40.50.720">
    <property type="entry name" value="NAD(P)-binding Rossmann-like Domain"/>
    <property type="match status" value="1"/>
</dbReference>
<evidence type="ECO:0000259" key="1">
    <source>
        <dbReference type="Pfam" id="PF01370"/>
    </source>
</evidence>
<name>A0ABW0SYE5_9GAMM</name>
<evidence type="ECO:0000313" key="2">
    <source>
        <dbReference type="EMBL" id="MFC5581980.1"/>
    </source>
</evidence>
<comment type="caution">
    <text evidence="2">The sequence shown here is derived from an EMBL/GenBank/DDBJ whole genome shotgun (WGS) entry which is preliminary data.</text>
</comment>